<feature type="transmembrane region" description="Helical" evidence="1">
    <location>
        <begin position="115"/>
        <end position="136"/>
    </location>
</feature>
<evidence type="ECO:0000256" key="1">
    <source>
        <dbReference type="SAM" id="Phobius"/>
    </source>
</evidence>
<protein>
    <recommendedName>
        <fullName evidence="4">O-antigen polymerase</fullName>
    </recommendedName>
</protein>
<keyword evidence="1" id="KW-1133">Transmembrane helix</keyword>
<feature type="transmembrane region" description="Helical" evidence="1">
    <location>
        <begin position="282"/>
        <end position="301"/>
    </location>
</feature>
<feature type="transmembrane region" description="Helical" evidence="1">
    <location>
        <begin position="70"/>
        <end position="88"/>
    </location>
</feature>
<proteinExistence type="predicted"/>
<feature type="transmembrane region" description="Helical" evidence="1">
    <location>
        <begin position="143"/>
        <end position="172"/>
    </location>
</feature>
<gene>
    <name evidence="2" type="ORF">K8352_00015</name>
</gene>
<reference evidence="2" key="1">
    <citation type="submission" date="2023-02" db="EMBL/GenBank/DDBJ databases">
        <title>Genome of Flavobacteriaceae gen. nov. sp. strain F89.</title>
        <authorList>
            <person name="Wang Y."/>
        </authorList>
    </citation>
    <scope>NUCLEOTIDE SEQUENCE</scope>
    <source>
        <strain evidence="2">F89</strain>
    </source>
</reference>
<evidence type="ECO:0008006" key="4">
    <source>
        <dbReference type="Google" id="ProtNLM"/>
    </source>
</evidence>
<feature type="transmembrane region" description="Helical" evidence="1">
    <location>
        <begin position="32"/>
        <end position="50"/>
    </location>
</feature>
<comment type="caution">
    <text evidence="2">The sequence shown here is derived from an EMBL/GenBank/DDBJ whole genome shotgun (WGS) entry which is preliminary data.</text>
</comment>
<organism evidence="2 3">
    <name type="scientific">Cerina litoralis</name>
    <dbReference type="NCBI Taxonomy" id="2874477"/>
    <lineage>
        <taxon>Bacteria</taxon>
        <taxon>Pseudomonadati</taxon>
        <taxon>Bacteroidota</taxon>
        <taxon>Flavobacteriia</taxon>
        <taxon>Flavobacteriales</taxon>
        <taxon>Flavobacteriaceae</taxon>
        <taxon>Cerina</taxon>
    </lineage>
</organism>
<dbReference type="EMBL" id="JAIRBC010000001">
    <property type="protein sequence ID" value="MCG2459124.1"/>
    <property type="molecule type" value="Genomic_DNA"/>
</dbReference>
<keyword evidence="1" id="KW-0472">Membrane</keyword>
<evidence type="ECO:0000313" key="3">
    <source>
        <dbReference type="Proteomes" id="UP001200642"/>
    </source>
</evidence>
<name>A0AAE3ES26_9FLAO</name>
<feature type="transmembrane region" description="Helical" evidence="1">
    <location>
        <begin position="184"/>
        <end position="204"/>
    </location>
</feature>
<dbReference type="RefSeq" id="WP_317900278.1">
    <property type="nucleotide sequence ID" value="NZ_JAIRBC010000001.1"/>
</dbReference>
<feature type="transmembrane region" description="Helical" evidence="1">
    <location>
        <begin position="7"/>
        <end position="26"/>
    </location>
</feature>
<dbReference type="Proteomes" id="UP001200642">
    <property type="component" value="Unassembled WGS sequence"/>
</dbReference>
<feature type="transmembrane region" description="Helical" evidence="1">
    <location>
        <begin position="313"/>
        <end position="346"/>
    </location>
</feature>
<evidence type="ECO:0000313" key="2">
    <source>
        <dbReference type="EMBL" id="MCG2459124.1"/>
    </source>
</evidence>
<dbReference type="AlphaFoldDB" id="A0AAE3ES26"/>
<keyword evidence="1" id="KW-0812">Transmembrane</keyword>
<accession>A0AAE3ES26</accession>
<sequence length="357" mass="41035">MDKRKFSFAVLSIFFILLTIPSLIAFTSKNMYPVKLMAFHQLLFFALYFFQKIKIDFNGIPVLNKKQALIVLLIVTTLGIIPYLYVYGPYINLKNLFLQDVYQTRSIMGALANPYIGYTYSPFTKIIVPLIIVFALELKNKLVLVIGILCLILFYLFGAHKTVYVGLIVLLVFYKLQYSQTVNIILKLSVILVVCCMVLAVFGYDYPWILTFRRIHFLPSLLDISYLDFFKDNYLFWSESVLKDFFTYPYDVRHEHLIADLYLNRPKTAANNGLISDGYMNMGTWGVCINIFIVSLYFMVLNSLKLPSKYFGLYLLVIFSFISSSLSIVLLTHGAIVLLLVSIFILNDKNSAFRSGA</sequence>
<keyword evidence="3" id="KW-1185">Reference proteome</keyword>